<dbReference type="OrthoDB" id="440424at2759"/>
<dbReference type="HOGENOM" id="CLU_773916_0_0_1"/>
<evidence type="ECO:0000256" key="1">
    <source>
        <dbReference type="ARBA" id="ARBA00004141"/>
    </source>
</evidence>
<dbReference type="STRING" id="1284197.S8BEP1"/>
<evidence type="ECO:0000256" key="2">
    <source>
        <dbReference type="ARBA" id="ARBA00007262"/>
    </source>
</evidence>
<dbReference type="Gene3D" id="6.10.110.10">
    <property type="match status" value="1"/>
</dbReference>
<keyword evidence="3 7" id="KW-0812">Transmembrane</keyword>
<evidence type="ECO:0000256" key="7">
    <source>
        <dbReference type="SAM" id="Phobius"/>
    </source>
</evidence>
<reference evidence="8 9" key="1">
    <citation type="journal article" date="2013" name="PLoS Genet.">
        <title>Genomic mechanisms accounting for the adaptation to parasitism in nematode-trapping fungi.</title>
        <authorList>
            <person name="Meerupati T."/>
            <person name="Andersson K.M."/>
            <person name="Friman E."/>
            <person name="Kumar D."/>
            <person name="Tunlid A."/>
            <person name="Ahren D."/>
        </authorList>
    </citation>
    <scope>NUCLEOTIDE SEQUENCE [LARGE SCALE GENOMIC DNA]</scope>
    <source>
        <strain evidence="8 9">CBS 200.50</strain>
    </source>
</reference>
<comment type="subcellular location">
    <subcellularLocation>
        <location evidence="1">Membrane</location>
        <topology evidence="1">Multi-pass membrane protein</topology>
    </subcellularLocation>
</comment>
<dbReference type="Pfam" id="PF06140">
    <property type="entry name" value="Ifi-6-16"/>
    <property type="match status" value="1"/>
</dbReference>
<dbReference type="AlphaFoldDB" id="S8BEP1"/>
<comment type="caution">
    <text evidence="8">The sequence shown here is derived from an EMBL/GenBank/DDBJ whole genome shotgun (WGS) entry which is preliminary data.</text>
</comment>
<evidence type="ECO:0000256" key="4">
    <source>
        <dbReference type="ARBA" id="ARBA00022989"/>
    </source>
</evidence>
<evidence type="ECO:0000256" key="6">
    <source>
        <dbReference type="SAM" id="MobiDB-lite"/>
    </source>
</evidence>
<dbReference type="PANTHER" id="PTHR16932">
    <property type="entry name" value="INTERFERON ALPHA-INDUCIBLE PROTEIN 27"/>
    <property type="match status" value="1"/>
</dbReference>
<evidence type="ECO:0000313" key="8">
    <source>
        <dbReference type="EMBL" id="EPS37733.1"/>
    </source>
</evidence>
<dbReference type="InterPro" id="IPR038213">
    <property type="entry name" value="IFI6/IFI27-like_sf"/>
</dbReference>
<evidence type="ECO:0000313" key="9">
    <source>
        <dbReference type="Proteomes" id="UP000015100"/>
    </source>
</evidence>
<name>S8BEP1_DACHA</name>
<comment type="similarity">
    <text evidence="2">Belongs to the IFI6/IFI27 family.</text>
</comment>
<gene>
    <name evidence="8" type="ORF">H072_8583</name>
</gene>
<reference evidence="9" key="2">
    <citation type="submission" date="2013-04" db="EMBL/GenBank/DDBJ databases">
        <title>Genomic mechanisms accounting for the adaptation to parasitism in nematode-trapping fungi.</title>
        <authorList>
            <person name="Ahren D.G."/>
        </authorList>
    </citation>
    <scope>NUCLEOTIDE SEQUENCE [LARGE SCALE GENOMIC DNA]</scope>
    <source>
        <strain evidence="9">CBS 200.50</strain>
    </source>
</reference>
<evidence type="ECO:0000256" key="3">
    <source>
        <dbReference type="ARBA" id="ARBA00022692"/>
    </source>
</evidence>
<feature type="transmembrane region" description="Helical" evidence="7">
    <location>
        <begin position="110"/>
        <end position="139"/>
    </location>
</feature>
<accession>S8BEP1</accession>
<keyword evidence="4 7" id="KW-1133">Transmembrane helix</keyword>
<sequence>MPSRPGQIPLEHEADLQKIKDAFENASLYHISDADKEDDWYAVFMEIGQSIWQQCKEHPDLFRFILYTAAGAITVPILLQIAGFGLSGVVARSFAAWWQSKIGNVAMKSLFAYLTRIGMLPATAAETGALIGFGVFVWVELKRTFFPRPDTENGGSGDKDSGDPGNSGDGGEGVKKKKNSACGMRDMNPLSIGDDFFSEVSKNPQVEDFVLSIPPTLLMTHIFLRIAGFTSMGPVSGTLAAYWKSKLGLYSSEMFMAWLEGLGVAPARSTREDQFLETGNFRWVKPREVLTKTAVYAHGSSRYPELGARRASSGMHTKIRADVPGPSRSSLQAQTIATPDILNWLPVTDERQWPHRDL</sequence>
<dbReference type="InterPro" id="IPR009311">
    <property type="entry name" value="IFI6/IFI27-like"/>
</dbReference>
<feature type="region of interest" description="Disordered" evidence="6">
    <location>
        <begin position="149"/>
        <end position="186"/>
    </location>
</feature>
<dbReference type="GO" id="GO:0016020">
    <property type="term" value="C:membrane"/>
    <property type="evidence" value="ECO:0007669"/>
    <property type="project" value="UniProtKB-SubCell"/>
</dbReference>
<organism evidence="8 9">
    <name type="scientific">Dactylellina haptotyla (strain CBS 200.50)</name>
    <name type="common">Nematode-trapping fungus</name>
    <name type="synonym">Monacrosporium haptotylum</name>
    <dbReference type="NCBI Taxonomy" id="1284197"/>
    <lineage>
        <taxon>Eukaryota</taxon>
        <taxon>Fungi</taxon>
        <taxon>Dikarya</taxon>
        <taxon>Ascomycota</taxon>
        <taxon>Pezizomycotina</taxon>
        <taxon>Orbiliomycetes</taxon>
        <taxon>Orbiliales</taxon>
        <taxon>Orbiliaceae</taxon>
        <taxon>Dactylellina</taxon>
    </lineage>
</organism>
<dbReference type="PANTHER" id="PTHR16932:SF18">
    <property type="entry name" value="INTERFERON, ALPHA-INDUCIBLE PROTEIN 27-LIKE 2"/>
    <property type="match status" value="1"/>
</dbReference>
<evidence type="ECO:0000256" key="5">
    <source>
        <dbReference type="ARBA" id="ARBA00023136"/>
    </source>
</evidence>
<protein>
    <submittedName>
        <fullName evidence="8">Uncharacterized protein</fullName>
    </submittedName>
</protein>
<dbReference type="EMBL" id="AQGS01000612">
    <property type="protein sequence ID" value="EPS37733.1"/>
    <property type="molecule type" value="Genomic_DNA"/>
</dbReference>
<feature type="transmembrane region" description="Helical" evidence="7">
    <location>
        <begin position="64"/>
        <end position="90"/>
    </location>
</feature>
<keyword evidence="9" id="KW-1185">Reference proteome</keyword>
<dbReference type="Proteomes" id="UP000015100">
    <property type="component" value="Unassembled WGS sequence"/>
</dbReference>
<keyword evidence="5 7" id="KW-0472">Membrane</keyword>
<proteinExistence type="inferred from homology"/>